<reference evidence="2 3" key="1">
    <citation type="submission" date="2013-03" db="EMBL/GenBank/DDBJ databases">
        <title>The Genome Sequence of Capronia coronata CBS 617.96.</title>
        <authorList>
            <consortium name="The Broad Institute Genomics Platform"/>
            <person name="Cuomo C."/>
            <person name="de Hoog S."/>
            <person name="Gorbushina A."/>
            <person name="Walker B."/>
            <person name="Young S.K."/>
            <person name="Zeng Q."/>
            <person name="Gargeya S."/>
            <person name="Fitzgerald M."/>
            <person name="Haas B."/>
            <person name="Abouelleil A."/>
            <person name="Allen A.W."/>
            <person name="Alvarado L."/>
            <person name="Arachchi H.M."/>
            <person name="Berlin A.M."/>
            <person name="Chapman S.B."/>
            <person name="Gainer-Dewar J."/>
            <person name="Goldberg J."/>
            <person name="Griggs A."/>
            <person name="Gujja S."/>
            <person name="Hansen M."/>
            <person name="Howarth C."/>
            <person name="Imamovic A."/>
            <person name="Ireland A."/>
            <person name="Larimer J."/>
            <person name="McCowan C."/>
            <person name="Murphy C."/>
            <person name="Pearson M."/>
            <person name="Poon T.W."/>
            <person name="Priest M."/>
            <person name="Roberts A."/>
            <person name="Saif S."/>
            <person name="Shea T."/>
            <person name="Sisk P."/>
            <person name="Sykes S."/>
            <person name="Wortman J."/>
            <person name="Nusbaum C."/>
            <person name="Birren B."/>
        </authorList>
    </citation>
    <scope>NUCLEOTIDE SEQUENCE [LARGE SCALE GENOMIC DNA]</scope>
    <source>
        <strain evidence="2 3">CBS 617.96</strain>
    </source>
</reference>
<dbReference type="HOGENOM" id="CLU_567448_0_0_1"/>
<dbReference type="Gene3D" id="1.20.1280.50">
    <property type="match status" value="1"/>
</dbReference>
<dbReference type="CDD" id="cd09917">
    <property type="entry name" value="F-box_SF"/>
    <property type="match status" value="1"/>
</dbReference>
<evidence type="ECO:0000313" key="2">
    <source>
        <dbReference type="EMBL" id="EXJ94697.1"/>
    </source>
</evidence>
<proteinExistence type="predicted"/>
<keyword evidence="3" id="KW-1185">Reference proteome</keyword>
<accession>W9YP33</accession>
<gene>
    <name evidence="2" type="ORF">A1O1_03094</name>
</gene>
<comment type="caution">
    <text evidence="2">The sequence shown here is derived from an EMBL/GenBank/DDBJ whole genome shotgun (WGS) entry which is preliminary data.</text>
</comment>
<dbReference type="AlphaFoldDB" id="W9YP33"/>
<dbReference type="OrthoDB" id="2522477at2759"/>
<protein>
    <recommendedName>
        <fullName evidence="1">F-box domain-containing protein</fullName>
    </recommendedName>
</protein>
<dbReference type="eggNOG" id="ENOG502SPK2">
    <property type="taxonomic scope" value="Eukaryota"/>
</dbReference>
<feature type="domain" description="F-box" evidence="1">
    <location>
        <begin position="8"/>
        <end position="53"/>
    </location>
</feature>
<evidence type="ECO:0000313" key="3">
    <source>
        <dbReference type="Proteomes" id="UP000019484"/>
    </source>
</evidence>
<dbReference type="GeneID" id="19157990"/>
<dbReference type="RefSeq" id="XP_007722191.1">
    <property type="nucleotide sequence ID" value="XM_007724001.1"/>
</dbReference>
<dbReference type="Pfam" id="PF12937">
    <property type="entry name" value="F-box-like"/>
    <property type="match status" value="1"/>
</dbReference>
<dbReference type="SUPFAM" id="SSF52047">
    <property type="entry name" value="RNI-like"/>
    <property type="match status" value="1"/>
</dbReference>
<evidence type="ECO:0000259" key="1">
    <source>
        <dbReference type="PROSITE" id="PS50181"/>
    </source>
</evidence>
<dbReference type="InterPro" id="IPR032675">
    <property type="entry name" value="LRR_dom_sf"/>
</dbReference>
<dbReference type="Gene3D" id="3.80.10.10">
    <property type="entry name" value="Ribonuclease Inhibitor"/>
    <property type="match status" value="1"/>
</dbReference>
<name>W9YP33_9EURO</name>
<dbReference type="Proteomes" id="UP000019484">
    <property type="component" value="Unassembled WGS sequence"/>
</dbReference>
<dbReference type="InterPro" id="IPR001810">
    <property type="entry name" value="F-box_dom"/>
</dbReference>
<dbReference type="STRING" id="1182541.W9YP33"/>
<dbReference type="InterPro" id="IPR036047">
    <property type="entry name" value="F-box-like_dom_sf"/>
</dbReference>
<dbReference type="EMBL" id="AMWN01000002">
    <property type="protein sequence ID" value="EXJ94697.1"/>
    <property type="molecule type" value="Genomic_DNA"/>
</dbReference>
<dbReference type="SUPFAM" id="SSF81383">
    <property type="entry name" value="F-box domain"/>
    <property type="match status" value="1"/>
</dbReference>
<dbReference type="PROSITE" id="PS50181">
    <property type="entry name" value="FBOX"/>
    <property type="match status" value="1"/>
</dbReference>
<sequence length="487" mass="55376">MIAPTPPSLLLLDLPDEILITILGFLDLAGLRHAVQVCKHFNGLAEPFLYHTIHVLNGLQAAALSASLQANPRRATWIRSLLVSTKFGEDEGLSLLPPHMAQMRNLQILRLETPDCNAKFPEERVAWVSLQDRYERIFESASAVVPKSADRVLPNLRECTLHFVDGQKEMYSMTRYPMLFLHPNLRSLTISCASTDFPDRLLTPFQGDHTLVKSTNLEHLHLEECDIFSPSLGILLSFPRALKSLKISEGIRYDGIFSARSSRLHGNVSPQPFVDALSEHCTNTLEHLSLALGYMRQGFENITYPGCFLNLTAFHAMKQLDLDVRTGNLVRLRTNCDHGTWRRLPPNLETFKIFGIPFGERPPFHARRRVWLPFETCLVRDKARHGVPKLKNLICSYEYYREDDEELPLSISDDGDSVYDISQVVVAQQRMTDRCNELAPLFKRHGVRLEIEVVVLPNGFIPPYLFTEDRPKPFTLWQSAPPTTPLC</sequence>
<organism evidence="2 3">
    <name type="scientific">Capronia coronata CBS 617.96</name>
    <dbReference type="NCBI Taxonomy" id="1182541"/>
    <lineage>
        <taxon>Eukaryota</taxon>
        <taxon>Fungi</taxon>
        <taxon>Dikarya</taxon>
        <taxon>Ascomycota</taxon>
        <taxon>Pezizomycotina</taxon>
        <taxon>Eurotiomycetes</taxon>
        <taxon>Chaetothyriomycetidae</taxon>
        <taxon>Chaetothyriales</taxon>
        <taxon>Herpotrichiellaceae</taxon>
        <taxon>Capronia</taxon>
    </lineage>
</organism>